<keyword evidence="3" id="KW-0614">Plasmid</keyword>
<dbReference type="Proteomes" id="UP000291892">
    <property type="component" value="Unassembled WGS sequence"/>
</dbReference>
<proteinExistence type="predicted"/>
<dbReference type="RefSeq" id="WP_130706903.1">
    <property type="nucleotide sequence ID" value="NZ_JAJAEH010000055.1"/>
</dbReference>
<evidence type="ECO:0000313" key="2">
    <source>
        <dbReference type="EMBL" id="NEI52078.1"/>
    </source>
</evidence>
<sequence>MMMLRLKRLRNSLSEVPGMVLEEAGCCDSRTEQSPPLSTTVGRNSTSGDGGINLGEKFRKVLKNDSF</sequence>
<feature type="compositionally biased region" description="Polar residues" evidence="1">
    <location>
        <begin position="32"/>
        <end position="47"/>
    </location>
</feature>
<dbReference type="Proteomes" id="UP000661163">
    <property type="component" value="Unassembled WGS sequence"/>
</dbReference>
<reference evidence="2 5" key="2">
    <citation type="submission" date="2019-12" db="EMBL/GenBank/DDBJ databases">
        <title>Rhizobium genotypes associated with high levels of biological nitrogen fixation by grain legumes in a temperate-maritime cropping system.</title>
        <authorList>
            <person name="Maluk M."/>
            <person name="Francesc Ferrando Molina F."/>
            <person name="Lopez Del Egido L."/>
            <person name="Lafos M."/>
            <person name="Langarica-Fuentes A."/>
            <person name="Gebre Yohannes G."/>
            <person name="Young M.W."/>
            <person name="Martin P."/>
            <person name="Gantlett R."/>
            <person name="Kenicer G."/>
            <person name="Hawes C."/>
            <person name="Begg G.S."/>
            <person name="Quilliam R.S."/>
            <person name="Squire G.R."/>
            <person name="Poole P.S."/>
            <person name="Young P.W."/>
            <person name="Iannetta P.M."/>
            <person name="James E.K."/>
        </authorList>
    </citation>
    <scope>NUCLEOTIDE SEQUENCE [LARGE SCALE GENOMIC DNA]</scope>
    <source>
        <strain evidence="2 5">JHI985</strain>
    </source>
</reference>
<evidence type="ECO:0000256" key="1">
    <source>
        <dbReference type="SAM" id="MobiDB-lite"/>
    </source>
</evidence>
<accession>A0AAE5C3X8</accession>
<dbReference type="AlphaFoldDB" id="A0AAE5C3X8"/>
<dbReference type="EMBL" id="SIKX01000003">
    <property type="protein sequence ID" value="TBF05608.1"/>
    <property type="molecule type" value="Genomic_DNA"/>
</dbReference>
<geneLocation type="plasmid" evidence="3">
    <name>pSM42_Rh02_Rh04</name>
</geneLocation>
<feature type="region of interest" description="Disordered" evidence="1">
    <location>
        <begin position="27"/>
        <end position="54"/>
    </location>
</feature>
<reference evidence="3 4" key="1">
    <citation type="submission" date="2019-02" db="EMBL/GenBank/DDBJ databases">
        <title>The genomic architecture of introgression among sibling species of bacteria.</title>
        <authorList>
            <person name="Cavassim M.I.A."/>
            <person name="Moeskjaer S."/>
            <person name="Moslemi C."/>
            <person name="Fields B."/>
            <person name="Bachmann A."/>
            <person name="Vilhjalmsson B."/>
            <person name="Schierup M.H."/>
            <person name="Young J.P.W."/>
            <person name="Andersen S.U."/>
        </authorList>
    </citation>
    <scope>NUCLEOTIDE SEQUENCE [LARGE SCALE GENOMIC DNA]</scope>
    <source>
        <strain evidence="3 4">SM42</strain>
        <plasmid evidence="3">pSM42_Rh02_Rh04</plasmid>
    </source>
</reference>
<evidence type="ECO:0000313" key="4">
    <source>
        <dbReference type="Proteomes" id="UP000291892"/>
    </source>
</evidence>
<protein>
    <submittedName>
        <fullName evidence="2">Uncharacterized protein</fullName>
    </submittedName>
</protein>
<comment type="caution">
    <text evidence="2">The sequence shown here is derived from an EMBL/GenBank/DDBJ whole genome shotgun (WGS) entry which is preliminary data.</text>
</comment>
<dbReference type="EMBL" id="WUFC01000035">
    <property type="protein sequence ID" value="NEI52078.1"/>
    <property type="molecule type" value="Genomic_DNA"/>
</dbReference>
<evidence type="ECO:0000313" key="3">
    <source>
        <dbReference type="EMBL" id="TBF05608.1"/>
    </source>
</evidence>
<gene>
    <name evidence="3" type="ORF">ELG94_33685</name>
    <name evidence="2" type="ORF">GR217_31035</name>
</gene>
<evidence type="ECO:0000313" key="5">
    <source>
        <dbReference type="Proteomes" id="UP000661163"/>
    </source>
</evidence>
<name>A0AAE5C3X8_9HYPH</name>
<organism evidence="2 5">
    <name type="scientific">Rhizobium ruizarguesonis</name>
    <dbReference type="NCBI Taxonomy" id="2081791"/>
    <lineage>
        <taxon>Bacteria</taxon>
        <taxon>Pseudomonadati</taxon>
        <taxon>Pseudomonadota</taxon>
        <taxon>Alphaproteobacteria</taxon>
        <taxon>Hyphomicrobiales</taxon>
        <taxon>Rhizobiaceae</taxon>
        <taxon>Rhizobium/Agrobacterium group</taxon>
        <taxon>Rhizobium</taxon>
    </lineage>
</organism>